<comment type="caution">
    <text evidence="1">The sequence shown here is derived from an EMBL/GenBank/DDBJ whole genome shotgun (WGS) entry which is preliminary data.</text>
</comment>
<keyword evidence="2" id="KW-1185">Reference proteome</keyword>
<proteinExistence type="predicted"/>
<sequence length="101" mass="11370">MIYLDGAYRQHRPEDAARFTQLAVDAFPAFIGRIECFGADWLGRQFALDHRRLIDGVPQVLTLEPGTGEALEIPVNQTGFRLTVAEYDERMEAEWKASGGE</sequence>
<gene>
    <name evidence="1" type="ORF">ACFQ1E_20715</name>
</gene>
<accession>A0ABW3HBB2</accession>
<evidence type="ECO:0000313" key="2">
    <source>
        <dbReference type="Proteomes" id="UP001596977"/>
    </source>
</evidence>
<organism evidence="1 2">
    <name type="scientific">Sphingomonas canadensis</name>
    <dbReference type="NCBI Taxonomy" id="1219257"/>
    <lineage>
        <taxon>Bacteria</taxon>
        <taxon>Pseudomonadati</taxon>
        <taxon>Pseudomonadota</taxon>
        <taxon>Alphaproteobacteria</taxon>
        <taxon>Sphingomonadales</taxon>
        <taxon>Sphingomonadaceae</taxon>
        <taxon>Sphingomonas</taxon>
    </lineage>
</organism>
<name>A0ABW3HBB2_9SPHN</name>
<dbReference type="Proteomes" id="UP001596977">
    <property type="component" value="Unassembled WGS sequence"/>
</dbReference>
<protein>
    <submittedName>
        <fullName evidence="1">Uncharacterized protein</fullName>
    </submittedName>
</protein>
<evidence type="ECO:0000313" key="1">
    <source>
        <dbReference type="EMBL" id="MFD0948770.1"/>
    </source>
</evidence>
<dbReference type="EMBL" id="JBHTJG010000020">
    <property type="protein sequence ID" value="MFD0948770.1"/>
    <property type="molecule type" value="Genomic_DNA"/>
</dbReference>
<dbReference type="RefSeq" id="WP_264946678.1">
    <property type="nucleotide sequence ID" value="NZ_JAPDRA010000021.1"/>
</dbReference>
<reference evidence="2" key="1">
    <citation type="journal article" date="2019" name="Int. J. Syst. Evol. Microbiol.">
        <title>The Global Catalogue of Microorganisms (GCM) 10K type strain sequencing project: providing services to taxonomists for standard genome sequencing and annotation.</title>
        <authorList>
            <consortium name="The Broad Institute Genomics Platform"/>
            <consortium name="The Broad Institute Genome Sequencing Center for Infectious Disease"/>
            <person name="Wu L."/>
            <person name="Ma J."/>
        </authorList>
    </citation>
    <scope>NUCLEOTIDE SEQUENCE [LARGE SCALE GENOMIC DNA]</scope>
    <source>
        <strain evidence="2">CCUG 62982</strain>
    </source>
</reference>